<accession>A0A7J6S6Q0</accession>
<feature type="chain" id="PRO_5029548220" evidence="1">
    <location>
        <begin position="25"/>
        <end position="257"/>
    </location>
</feature>
<proteinExistence type="predicted"/>
<feature type="signal peptide" evidence="1">
    <location>
        <begin position="1"/>
        <end position="24"/>
    </location>
</feature>
<reference evidence="2 3" key="1">
    <citation type="submission" date="2020-04" db="EMBL/GenBank/DDBJ databases">
        <title>Perkinsus olseni comparative genomics.</title>
        <authorList>
            <person name="Bogema D.R."/>
        </authorList>
    </citation>
    <scope>NUCLEOTIDE SEQUENCE [LARGE SCALE GENOMIC DNA]</scope>
    <source>
        <strain evidence="2 3">ATCC PRA-207</strain>
    </source>
</reference>
<dbReference type="EMBL" id="JABANO010020368">
    <property type="protein sequence ID" value="KAF4728634.1"/>
    <property type="molecule type" value="Genomic_DNA"/>
</dbReference>
<evidence type="ECO:0000313" key="3">
    <source>
        <dbReference type="Proteomes" id="UP000553632"/>
    </source>
</evidence>
<keyword evidence="3" id="KW-1185">Reference proteome</keyword>
<evidence type="ECO:0000313" key="2">
    <source>
        <dbReference type="EMBL" id="KAF4728634.1"/>
    </source>
</evidence>
<organism evidence="2 3">
    <name type="scientific">Perkinsus olseni</name>
    <name type="common">Perkinsus atlanticus</name>
    <dbReference type="NCBI Taxonomy" id="32597"/>
    <lineage>
        <taxon>Eukaryota</taxon>
        <taxon>Sar</taxon>
        <taxon>Alveolata</taxon>
        <taxon>Perkinsozoa</taxon>
        <taxon>Perkinsea</taxon>
        <taxon>Perkinsida</taxon>
        <taxon>Perkinsidae</taxon>
        <taxon>Perkinsus</taxon>
    </lineage>
</organism>
<comment type="caution">
    <text evidence="2">The sequence shown here is derived from an EMBL/GenBank/DDBJ whole genome shotgun (WGS) entry which is preliminary data.</text>
</comment>
<dbReference type="AlphaFoldDB" id="A0A7J6S6Q0"/>
<evidence type="ECO:0000256" key="1">
    <source>
        <dbReference type="SAM" id="SignalP"/>
    </source>
</evidence>
<sequence length="257" mass="29261">TYRRMTPISFVAGLVAVLTGGGLSLEPAAYCAYQFVRRNHDPSYDTYACMYFHYYSERKAKLVYNYFGGSGYILTYDNVTFEDDKIILRRQGLTEGPGLYPYFEVGFDLLTSPASSDVVHMVARKGLYNFALTKDYPLHLDHTQQDVVTDEKQPKGEFSAVPGPNGNAIRFYVDPGSRGIAFLWDAFATTLEYITGEYDYTLDKKASGEIFRFETNFTHLTSQLFKIDAEFVYYSAQNTVYFVPNNKSNPRIKLTSE</sequence>
<protein>
    <submittedName>
        <fullName evidence="2">Uncharacterized protein</fullName>
    </submittedName>
</protein>
<gene>
    <name evidence="2" type="ORF">FOZ63_015149</name>
</gene>
<name>A0A7J6S6Q0_PEROL</name>
<keyword evidence="1" id="KW-0732">Signal</keyword>
<feature type="non-terminal residue" evidence="2">
    <location>
        <position position="257"/>
    </location>
</feature>
<dbReference type="Proteomes" id="UP000553632">
    <property type="component" value="Unassembled WGS sequence"/>
</dbReference>